<reference evidence="9" key="1">
    <citation type="journal article" date="2020" name="Stud. Mycol.">
        <title>101 Dothideomycetes genomes: a test case for predicting lifestyles and emergence of pathogens.</title>
        <authorList>
            <person name="Haridas S."/>
            <person name="Albert R."/>
            <person name="Binder M."/>
            <person name="Bloem J."/>
            <person name="Labutti K."/>
            <person name="Salamov A."/>
            <person name="Andreopoulos B."/>
            <person name="Baker S."/>
            <person name="Barry K."/>
            <person name="Bills G."/>
            <person name="Bluhm B."/>
            <person name="Cannon C."/>
            <person name="Castanera R."/>
            <person name="Culley D."/>
            <person name="Daum C."/>
            <person name="Ezra D."/>
            <person name="Gonzalez J."/>
            <person name="Henrissat B."/>
            <person name="Kuo A."/>
            <person name="Liang C."/>
            <person name="Lipzen A."/>
            <person name="Lutzoni F."/>
            <person name="Magnuson J."/>
            <person name="Mondo S."/>
            <person name="Nolan M."/>
            <person name="Ohm R."/>
            <person name="Pangilinan J."/>
            <person name="Park H.-J."/>
            <person name="Ramirez L."/>
            <person name="Alfaro M."/>
            <person name="Sun H."/>
            <person name="Tritt A."/>
            <person name="Yoshinaga Y."/>
            <person name="Zwiers L.-H."/>
            <person name="Turgeon B."/>
            <person name="Goodwin S."/>
            <person name="Spatafora J."/>
            <person name="Crous P."/>
            <person name="Grigoriev I."/>
        </authorList>
    </citation>
    <scope>NUCLEOTIDE SEQUENCE</scope>
    <source>
        <strain evidence="9">CBS 121410</strain>
    </source>
</reference>
<dbReference type="Gene3D" id="3.90.1150.10">
    <property type="entry name" value="Aspartate Aminotransferase, domain 1"/>
    <property type="match status" value="1"/>
</dbReference>
<protein>
    <recommendedName>
        <fullName evidence="7">Aspartate aminotransferase</fullName>
        <ecNumber evidence="7">2.6.1.1</ecNumber>
    </recommendedName>
</protein>
<organism evidence="9 10">
    <name type="scientific">Saccharata proteae CBS 121410</name>
    <dbReference type="NCBI Taxonomy" id="1314787"/>
    <lineage>
        <taxon>Eukaryota</taxon>
        <taxon>Fungi</taxon>
        <taxon>Dikarya</taxon>
        <taxon>Ascomycota</taxon>
        <taxon>Pezizomycotina</taxon>
        <taxon>Dothideomycetes</taxon>
        <taxon>Dothideomycetes incertae sedis</taxon>
        <taxon>Botryosphaeriales</taxon>
        <taxon>Saccharataceae</taxon>
        <taxon>Saccharata</taxon>
    </lineage>
</organism>
<keyword evidence="6" id="KW-0663">Pyridoxal phosphate</keyword>
<dbReference type="EMBL" id="ML978841">
    <property type="protein sequence ID" value="KAF2083179.1"/>
    <property type="molecule type" value="Genomic_DNA"/>
</dbReference>
<comment type="miscellaneous">
    <text evidence="7">In eukaryotes there are cytoplasmic, mitochondrial and chloroplastic isozymes.</text>
</comment>
<evidence type="ECO:0000256" key="7">
    <source>
        <dbReference type="RuleBase" id="RU000480"/>
    </source>
</evidence>
<dbReference type="Gene3D" id="3.40.640.10">
    <property type="entry name" value="Type I PLP-dependent aspartate aminotransferase-like (Major domain)"/>
    <property type="match status" value="1"/>
</dbReference>
<sequence>MGSLPVSELSRFAGLEECPMDEAFAIMQMYALDQTEGKVSLGAGVYRDDDEKPWVLPTVRKAEKLLASDDRIDHEYQPMTGYAPFVSAARDLIFGNPSPALTARIASVQTISGTGACHLGAHFLGETLKPRNVWISDPTWSNHHLIWTVSAPNVQQRLYPYYNATTRSLDFDNMMATLENDAQPGDIVLLHACAHNPTGLDPTKAQWQRIADVCEARNLFPFFDSAYQGFASGDLDQDAWAIRHFASRNLELCVAQSFSKNFGLYGQRVGAFHLLTGAAEVQPGALSQVVRVIRGEISTTPVYGARIVAEVLNTPALRKEWYGDLRVMSSRLKAMRAALYAELVRLDTPGTWDHIVNQIGMFSYTGLSEKQVRRLKEDFHMYLMATGRASIAGLNSKNVASVAAAIDAVVRADSTP</sequence>
<keyword evidence="4 7" id="KW-0032">Aminotransferase</keyword>
<dbReference type="Proteomes" id="UP000799776">
    <property type="component" value="Unassembled WGS sequence"/>
</dbReference>
<dbReference type="InterPro" id="IPR004838">
    <property type="entry name" value="NHTrfase_class1_PyrdxlP-BS"/>
</dbReference>
<dbReference type="GO" id="GO:0004069">
    <property type="term" value="F:L-aspartate:2-oxoglutarate aminotransferase activity"/>
    <property type="evidence" value="ECO:0007669"/>
    <property type="project" value="UniProtKB-EC"/>
</dbReference>
<accession>A0A9P4HNS1</accession>
<dbReference type="GO" id="GO:0006532">
    <property type="term" value="P:aspartate biosynthetic process"/>
    <property type="evidence" value="ECO:0007669"/>
    <property type="project" value="TreeGrafter"/>
</dbReference>
<proteinExistence type="inferred from homology"/>
<evidence type="ECO:0000256" key="4">
    <source>
        <dbReference type="ARBA" id="ARBA00022576"/>
    </source>
</evidence>
<keyword evidence="5 7" id="KW-0808">Transferase</keyword>
<evidence type="ECO:0000256" key="6">
    <source>
        <dbReference type="ARBA" id="ARBA00022898"/>
    </source>
</evidence>
<dbReference type="InterPro" id="IPR015424">
    <property type="entry name" value="PyrdxlP-dep_Trfase"/>
</dbReference>
<evidence type="ECO:0000256" key="3">
    <source>
        <dbReference type="ARBA" id="ARBA00011738"/>
    </source>
</evidence>
<evidence type="ECO:0000256" key="1">
    <source>
        <dbReference type="ARBA" id="ARBA00001933"/>
    </source>
</evidence>
<dbReference type="InterPro" id="IPR015421">
    <property type="entry name" value="PyrdxlP-dep_Trfase_major"/>
</dbReference>
<dbReference type="InterPro" id="IPR004839">
    <property type="entry name" value="Aminotransferase_I/II_large"/>
</dbReference>
<comment type="cofactor">
    <cofactor evidence="1">
        <name>pyridoxal 5'-phosphate</name>
        <dbReference type="ChEBI" id="CHEBI:597326"/>
    </cofactor>
</comment>
<dbReference type="PROSITE" id="PS00105">
    <property type="entry name" value="AA_TRANSFER_CLASS_1"/>
    <property type="match status" value="1"/>
</dbReference>
<dbReference type="FunFam" id="3.40.640.10:FF:000066">
    <property type="entry name" value="Aspartate aminotransferase"/>
    <property type="match status" value="1"/>
</dbReference>
<gene>
    <name evidence="9" type="ORF">K490DRAFT_70070</name>
</gene>
<dbReference type="NCBIfam" id="NF006719">
    <property type="entry name" value="PRK09257.1"/>
    <property type="match status" value="1"/>
</dbReference>
<evidence type="ECO:0000313" key="9">
    <source>
        <dbReference type="EMBL" id="KAF2083179.1"/>
    </source>
</evidence>
<comment type="caution">
    <text evidence="9">The sequence shown here is derived from an EMBL/GenBank/DDBJ whole genome shotgun (WGS) entry which is preliminary data.</text>
</comment>
<dbReference type="InterPro" id="IPR000796">
    <property type="entry name" value="Asp_trans"/>
</dbReference>
<comment type="subunit">
    <text evidence="3 7">Homodimer.</text>
</comment>
<keyword evidence="10" id="KW-1185">Reference proteome</keyword>
<dbReference type="FunFam" id="3.90.1150.10:FF:000001">
    <property type="entry name" value="Aspartate aminotransferase"/>
    <property type="match status" value="1"/>
</dbReference>
<evidence type="ECO:0000256" key="2">
    <source>
        <dbReference type="ARBA" id="ARBA00007441"/>
    </source>
</evidence>
<dbReference type="OrthoDB" id="550424at2759"/>
<dbReference type="SUPFAM" id="SSF53383">
    <property type="entry name" value="PLP-dependent transferases"/>
    <property type="match status" value="1"/>
</dbReference>
<evidence type="ECO:0000259" key="8">
    <source>
        <dbReference type="Pfam" id="PF00155"/>
    </source>
</evidence>
<dbReference type="PANTHER" id="PTHR11879:SF20">
    <property type="entry name" value="ASPARTATE AMINOTRANSFERASE"/>
    <property type="match status" value="1"/>
</dbReference>
<dbReference type="AlphaFoldDB" id="A0A9P4HNS1"/>
<dbReference type="InterPro" id="IPR015422">
    <property type="entry name" value="PyrdxlP-dep_Trfase_small"/>
</dbReference>
<dbReference type="GO" id="GO:0030170">
    <property type="term" value="F:pyridoxal phosphate binding"/>
    <property type="evidence" value="ECO:0007669"/>
    <property type="project" value="InterPro"/>
</dbReference>
<dbReference type="CDD" id="cd00609">
    <property type="entry name" value="AAT_like"/>
    <property type="match status" value="1"/>
</dbReference>
<dbReference type="GO" id="GO:0005829">
    <property type="term" value="C:cytosol"/>
    <property type="evidence" value="ECO:0007669"/>
    <property type="project" value="TreeGrafter"/>
</dbReference>
<dbReference type="PRINTS" id="PR00799">
    <property type="entry name" value="TRANSAMINASE"/>
</dbReference>
<dbReference type="EC" id="2.6.1.1" evidence="7"/>
<evidence type="ECO:0000313" key="10">
    <source>
        <dbReference type="Proteomes" id="UP000799776"/>
    </source>
</evidence>
<dbReference type="Pfam" id="PF00155">
    <property type="entry name" value="Aminotran_1_2"/>
    <property type="match status" value="1"/>
</dbReference>
<comment type="catalytic activity">
    <reaction evidence="7">
        <text>L-aspartate + 2-oxoglutarate = oxaloacetate + L-glutamate</text>
        <dbReference type="Rhea" id="RHEA:21824"/>
        <dbReference type="ChEBI" id="CHEBI:16452"/>
        <dbReference type="ChEBI" id="CHEBI:16810"/>
        <dbReference type="ChEBI" id="CHEBI:29985"/>
        <dbReference type="ChEBI" id="CHEBI:29991"/>
        <dbReference type="EC" id="2.6.1.1"/>
    </reaction>
</comment>
<feature type="domain" description="Aminotransferase class I/classII large" evidence="8">
    <location>
        <begin position="37"/>
        <end position="406"/>
    </location>
</feature>
<comment type="similarity">
    <text evidence="2">Belongs to the class-I pyridoxal-phosphate-dependent aminotransferase family.</text>
</comment>
<dbReference type="PANTHER" id="PTHR11879">
    <property type="entry name" value="ASPARTATE AMINOTRANSFERASE"/>
    <property type="match status" value="1"/>
</dbReference>
<evidence type="ECO:0000256" key="5">
    <source>
        <dbReference type="ARBA" id="ARBA00022679"/>
    </source>
</evidence>
<name>A0A9P4HNS1_9PEZI</name>